<feature type="compositionally biased region" description="Polar residues" evidence="9">
    <location>
        <begin position="628"/>
        <end position="639"/>
    </location>
</feature>
<evidence type="ECO:0000256" key="4">
    <source>
        <dbReference type="ARBA" id="ARBA00023040"/>
    </source>
</evidence>
<dbReference type="PROSITE" id="PS00237">
    <property type="entry name" value="G_PROTEIN_RECEP_F1_1"/>
    <property type="match status" value="1"/>
</dbReference>
<keyword evidence="4 8" id="KW-0297">G-protein coupled receptor</keyword>
<dbReference type="CDD" id="cd00637">
    <property type="entry name" value="7tm_classA_rhodopsin-like"/>
    <property type="match status" value="1"/>
</dbReference>
<evidence type="ECO:0000256" key="3">
    <source>
        <dbReference type="ARBA" id="ARBA00022989"/>
    </source>
</evidence>
<dbReference type="AlphaFoldDB" id="A0AAV2TKZ7"/>
<evidence type="ECO:0000256" key="8">
    <source>
        <dbReference type="RuleBase" id="RU000688"/>
    </source>
</evidence>
<keyword evidence="6 8" id="KW-0675">Receptor</keyword>
<organism evidence="12 13">
    <name type="scientific">Calicophoron daubneyi</name>
    <name type="common">Rumen fluke</name>
    <name type="synonym">Paramphistomum daubneyi</name>
    <dbReference type="NCBI Taxonomy" id="300641"/>
    <lineage>
        <taxon>Eukaryota</taxon>
        <taxon>Metazoa</taxon>
        <taxon>Spiralia</taxon>
        <taxon>Lophotrochozoa</taxon>
        <taxon>Platyhelminthes</taxon>
        <taxon>Trematoda</taxon>
        <taxon>Digenea</taxon>
        <taxon>Plagiorchiida</taxon>
        <taxon>Pronocephalata</taxon>
        <taxon>Paramphistomoidea</taxon>
        <taxon>Paramphistomidae</taxon>
        <taxon>Calicophoron</taxon>
    </lineage>
</organism>
<gene>
    <name evidence="12" type="ORF">CDAUBV1_LOCUS11919</name>
</gene>
<dbReference type="InterPro" id="IPR017452">
    <property type="entry name" value="GPCR_Rhodpsn_7TM"/>
</dbReference>
<reference evidence="12" key="1">
    <citation type="submission" date="2024-06" db="EMBL/GenBank/DDBJ databases">
        <authorList>
            <person name="Liu X."/>
            <person name="Lenzi L."/>
            <person name="Haldenby T S."/>
            <person name="Uol C."/>
        </authorList>
    </citation>
    <scope>NUCLEOTIDE SEQUENCE</scope>
</reference>
<keyword evidence="3 10" id="KW-1133">Transmembrane helix</keyword>
<feature type="transmembrane region" description="Helical" evidence="10">
    <location>
        <begin position="155"/>
        <end position="178"/>
    </location>
</feature>
<evidence type="ECO:0000256" key="2">
    <source>
        <dbReference type="ARBA" id="ARBA00022692"/>
    </source>
</evidence>
<dbReference type="Proteomes" id="UP001497525">
    <property type="component" value="Unassembled WGS sequence"/>
</dbReference>
<name>A0AAV2TKZ7_CALDB</name>
<keyword evidence="5 10" id="KW-0472">Membrane</keyword>
<feature type="transmembrane region" description="Helical" evidence="10">
    <location>
        <begin position="307"/>
        <end position="335"/>
    </location>
</feature>
<sequence>MAKVSNLLTDILMVTSETTLRAPKLMMLEQFNSSLSTPHGYTADSKMQFNPNGTVSIFDLSEGKQLNRELLRKIFLQQFAPTNTEKHGLNNLNEMWNLSVEQIDYMLNDPVRTDLMTPIITTVILLIIALVGITGNGLVVWAFRCQVSQGIVSSLLILVLACIDLTICVLGIPSTIYLDVWSGTSADFVCRIHMAFKGFIIPVSASLLILIAMERFLLICFIPGIGLKHIHLIVAFVLILITGLALATPMCLHTTAVKAAKDRDELLDLHLNALRVLQTGGQRTADEVAIPVRCDKDDTFISDAAYWYYQVATLVWFVFLFTGTTLIYGVIFLFVCRHESLMFERYGESQYRGYWIRIYASKRSRKTKDAEASIPLNKLPPSENCSHLLEKKLAKSTLTGHPEGESHTGSLQCACSCENGAGEQTGSCLTKTPSPQWSRGKLDQNVSGCRTTKQTLTSAAENNPGLERSPNSCCHDRKYICCCLNDHGEVEEDREAASSGFSPVSANTQARTNWAASTMERRRHPHIRTAQTFALIAAAFIISYTPYLISTTMPVTTRAVEMRTKGEEWTDRLRRILFYLYFANSAANPIIYSCMNRHFRSRLSQLRGKLCQLMSFGSPATREERCPPSTSNNGAQTVTKPADSTFEPS</sequence>
<dbReference type="InterPro" id="IPR000276">
    <property type="entry name" value="GPCR_Rhodpsn"/>
</dbReference>
<evidence type="ECO:0000256" key="1">
    <source>
        <dbReference type="ARBA" id="ARBA00004141"/>
    </source>
</evidence>
<keyword evidence="2 8" id="KW-0812">Transmembrane</keyword>
<feature type="transmembrane region" description="Helical" evidence="10">
    <location>
        <begin position="198"/>
        <end position="218"/>
    </location>
</feature>
<feature type="region of interest" description="Disordered" evidence="9">
    <location>
        <begin position="619"/>
        <end position="649"/>
    </location>
</feature>
<dbReference type="SUPFAM" id="SSF81321">
    <property type="entry name" value="Family A G protein-coupled receptor-like"/>
    <property type="match status" value="1"/>
</dbReference>
<accession>A0AAV2TKZ7</accession>
<dbReference type="Pfam" id="PF00001">
    <property type="entry name" value="7tm_1"/>
    <property type="match status" value="1"/>
</dbReference>
<evidence type="ECO:0000256" key="7">
    <source>
        <dbReference type="ARBA" id="ARBA00023224"/>
    </source>
</evidence>
<evidence type="ECO:0000256" key="10">
    <source>
        <dbReference type="SAM" id="Phobius"/>
    </source>
</evidence>
<dbReference type="PRINTS" id="PR00237">
    <property type="entry name" value="GPCRRHODOPSN"/>
</dbReference>
<dbReference type="EMBL" id="CAXLJL010000412">
    <property type="protein sequence ID" value="CAL5137634.1"/>
    <property type="molecule type" value="Genomic_DNA"/>
</dbReference>
<dbReference type="Gene3D" id="1.20.1070.10">
    <property type="entry name" value="Rhodopsin 7-helix transmembrane proteins"/>
    <property type="match status" value="2"/>
</dbReference>
<comment type="caution">
    <text evidence="12">The sequence shown here is derived from an EMBL/GenBank/DDBJ whole genome shotgun (WGS) entry which is preliminary data.</text>
</comment>
<keyword evidence="7 8" id="KW-0807">Transducer</keyword>
<dbReference type="GO" id="GO:0004930">
    <property type="term" value="F:G protein-coupled receptor activity"/>
    <property type="evidence" value="ECO:0007669"/>
    <property type="project" value="UniProtKB-KW"/>
</dbReference>
<evidence type="ECO:0000313" key="13">
    <source>
        <dbReference type="Proteomes" id="UP001497525"/>
    </source>
</evidence>
<protein>
    <recommendedName>
        <fullName evidence="11">G-protein coupled receptors family 1 profile domain-containing protein</fullName>
    </recommendedName>
</protein>
<feature type="transmembrane region" description="Helical" evidence="10">
    <location>
        <begin position="230"/>
        <end position="248"/>
    </location>
</feature>
<dbReference type="PANTHER" id="PTHR45695">
    <property type="entry name" value="LEUCOKININ RECEPTOR-RELATED"/>
    <property type="match status" value="1"/>
</dbReference>
<feature type="transmembrane region" description="Helical" evidence="10">
    <location>
        <begin position="115"/>
        <end position="143"/>
    </location>
</feature>
<comment type="subcellular location">
    <subcellularLocation>
        <location evidence="1">Membrane</location>
        <topology evidence="1">Multi-pass membrane protein</topology>
    </subcellularLocation>
</comment>
<evidence type="ECO:0000256" key="6">
    <source>
        <dbReference type="ARBA" id="ARBA00023170"/>
    </source>
</evidence>
<evidence type="ECO:0000256" key="5">
    <source>
        <dbReference type="ARBA" id="ARBA00023136"/>
    </source>
</evidence>
<feature type="transmembrane region" description="Helical" evidence="10">
    <location>
        <begin position="576"/>
        <end position="595"/>
    </location>
</feature>
<comment type="similarity">
    <text evidence="8">Belongs to the G-protein coupled receptor 1 family.</text>
</comment>
<dbReference type="GO" id="GO:0005886">
    <property type="term" value="C:plasma membrane"/>
    <property type="evidence" value="ECO:0007669"/>
    <property type="project" value="TreeGrafter"/>
</dbReference>
<feature type="transmembrane region" description="Helical" evidence="10">
    <location>
        <begin position="529"/>
        <end position="549"/>
    </location>
</feature>
<evidence type="ECO:0000256" key="9">
    <source>
        <dbReference type="SAM" id="MobiDB-lite"/>
    </source>
</evidence>
<evidence type="ECO:0000313" key="12">
    <source>
        <dbReference type="EMBL" id="CAL5137634.1"/>
    </source>
</evidence>
<proteinExistence type="inferred from homology"/>
<dbReference type="PROSITE" id="PS50262">
    <property type="entry name" value="G_PROTEIN_RECEP_F1_2"/>
    <property type="match status" value="1"/>
</dbReference>
<feature type="domain" description="G-protein coupled receptors family 1 profile" evidence="11">
    <location>
        <begin position="135"/>
        <end position="592"/>
    </location>
</feature>
<evidence type="ECO:0000259" key="11">
    <source>
        <dbReference type="PROSITE" id="PS50262"/>
    </source>
</evidence>
<dbReference type="PANTHER" id="PTHR45695:SF9">
    <property type="entry name" value="LEUCOKININ RECEPTOR"/>
    <property type="match status" value="1"/>
</dbReference>